<evidence type="ECO:0000313" key="4">
    <source>
        <dbReference type="Proteomes" id="UP001628193"/>
    </source>
</evidence>
<comment type="caution">
    <text evidence="3">The sequence shown here is derived from an EMBL/GenBank/DDBJ whole genome shotgun (WGS) entry which is preliminary data.</text>
</comment>
<evidence type="ECO:0000256" key="1">
    <source>
        <dbReference type="ARBA" id="ARBA00008791"/>
    </source>
</evidence>
<proteinExistence type="inferred from homology"/>
<dbReference type="InterPro" id="IPR014729">
    <property type="entry name" value="Rossmann-like_a/b/a_fold"/>
</dbReference>
<protein>
    <submittedName>
        <fullName evidence="3">Universal stress protein/MSMEI_3859</fullName>
    </submittedName>
</protein>
<reference evidence="3 4" key="1">
    <citation type="submission" date="2024-05" db="EMBL/GenBank/DDBJ databases">
        <authorList>
            <consortium name="Candidatus Magnetaquicoccaceae bacterium FCR-1 genome sequencing consortium"/>
            <person name="Shimoshige H."/>
            <person name="Shimamura S."/>
            <person name="Taoka A."/>
            <person name="Kobayashi H."/>
            <person name="Maekawa T."/>
        </authorList>
    </citation>
    <scope>NUCLEOTIDE SEQUENCE [LARGE SCALE GENOMIC DNA]</scope>
    <source>
        <strain evidence="3 4">FCR-1</strain>
    </source>
</reference>
<dbReference type="PRINTS" id="PR01438">
    <property type="entry name" value="UNVRSLSTRESS"/>
</dbReference>
<gene>
    <name evidence="3" type="ORF">SIID45300_00046</name>
</gene>
<feature type="domain" description="UspA" evidence="2">
    <location>
        <begin position="157"/>
        <end position="283"/>
    </location>
</feature>
<accession>A0ABQ0C4F0</accession>
<reference evidence="3 4" key="2">
    <citation type="submission" date="2024-09" db="EMBL/GenBank/DDBJ databases">
        <title>Draft genome sequence of Candidatus Magnetaquicoccaceae bacterium FCR-1.</title>
        <authorList>
            <person name="Shimoshige H."/>
            <person name="Shimamura S."/>
            <person name="Taoka A."/>
            <person name="Kobayashi H."/>
            <person name="Maekawa T."/>
        </authorList>
    </citation>
    <scope>NUCLEOTIDE SEQUENCE [LARGE SCALE GENOMIC DNA]</scope>
    <source>
        <strain evidence="3 4">FCR-1</strain>
    </source>
</reference>
<feature type="domain" description="UspA" evidence="2">
    <location>
        <begin position="13"/>
        <end position="149"/>
    </location>
</feature>
<name>A0ABQ0C4F0_9PROT</name>
<dbReference type="PANTHER" id="PTHR46268:SF6">
    <property type="entry name" value="UNIVERSAL STRESS PROTEIN UP12"/>
    <property type="match status" value="1"/>
</dbReference>
<evidence type="ECO:0000259" key="2">
    <source>
        <dbReference type="Pfam" id="PF00582"/>
    </source>
</evidence>
<dbReference type="InterPro" id="IPR006016">
    <property type="entry name" value="UspA"/>
</dbReference>
<dbReference type="InterPro" id="IPR006015">
    <property type="entry name" value="Universal_stress_UspA"/>
</dbReference>
<evidence type="ECO:0000313" key="3">
    <source>
        <dbReference type="EMBL" id="GAB0055751.1"/>
    </source>
</evidence>
<dbReference type="Gene3D" id="3.40.50.620">
    <property type="entry name" value="HUPs"/>
    <property type="match status" value="2"/>
</dbReference>
<organism evidence="3 4">
    <name type="scientific">Candidatus Magnetaquiglobus chichijimensis</name>
    <dbReference type="NCBI Taxonomy" id="3141448"/>
    <lineage>
        <taxon>Bacteria</taxon>
        <taxon>Pseudomonadati</taxon>
        <taxon>Pseudomonadota</taxon>
        <taxon>Magnetococcia</taxon>
        <taxon>Magnetococcales</taxon>
        <taxon>Candidatus Magnetaquicoccaceae</taxon>
        <taxon>Candidatus Magnetaquiglobus</taxon>
    </lineage>
</organism>
<sequence>MSEMRPLLPTGRFSHILVATECSEYSRSAVALAVELAQLFSGRITAMHMLFSNPEFESIALEQLRTQELNAARSTGEMKKWVESQGVACNVEIRRGVHPHREIIDAANACDADLVVMGRRGRRGLARWMVGDATARVVAEAPCKVLVVPRGATLWRKTILLATDGSRYSERAGVVATILARQSAIPLRVVSVVESKGNQKRMALATEAVDRMLEHARSQEVVVSGEVLESHPPADALAAEALRVGADLVVSGSHGRTGIERVFLGSVVERLIGKVSCPVLAIKGG</sequence>
<dbReference type="Proteomes" id="UP001628193">
    <property type="component" value="Unassembled WGS sequence"/>
</dbReference>
<comment type="similarity">
    <text evidence="1">Belongs to the universal stress protein A family.</text>
</comment>
<dbReference type="EMBL" id="BAAFGK010000001">
    <property type="protein sequence ID" value="GAB0055751.1"/>
    <property type="molecule type" value="Genomic_DNA"/>
</dbReference>
<dbReference type="CDD" id="cd00293">
    <property type="entry name" value="USP-like"/>
    <property type="match status" value="2"/>
</dbReference>
<dbReference type="Pfam" id="PF00582">
    <property type="entry name" value="Usp"/>
    <property type="match status" value="2"/>
</dbReference>
<keyword evidence="4" id="KW-1185">Reference proteome</keyword>
<dbReference type="SUPFAM" id="SSF52402">
    <property type="entry name" value="Adenine nucleotide alpha hydrolases-like"/>
    <property type="match status" value="2"/>
</dbReference>
<dbReference type="RefSeq" id="WP_420903463.1">
    <property type="nucleotide sequence ID" value="NZ_BAAFGK010000001.1"/>
</dbReference>
<dbReference type="PANTHER" id="PTHR46268">
    <property type="entry name" value="STRESS RESPONSE PROTEIN NHAX"/>
    <property type="match status" value="1"/>
</dbReference>